<gene>
    <name evidence="1" type="ORF">EAH86_06945</name>
</gene>
<dbReference type="Gene3D" id="3.40.50.12370">
    <property type="match status" value="1"/>
</dbReference>
<dbReference type="RefSeq" id="WP_140738119.1">
    <property type="nucleotide sequence ID" value="NZ_RCZM01000002.1"/>
</dbReference>
<reference evidence="1 2" key="1">
    <citation type="journal article" date="2019" name="Environ. Microbiol.">
        <title>Species interactions and distinct microbial communities in high Arctic permafrost affected cryosols are associated with the CH4 and CO2 gas fluxes.</title>
        <authorList>
            <person name="Altshuler I."/>
            <person name="Hamel J."/>
            <person name="Turney S."/>
            <person name="Magnuson E."/>
            <person name="Levesque R."/>
            <person name="Greer C."/>
            <person name="Whyte L.G."/>
        </authorList>
    </citation>
    <scope>NUCLEOTIDE SEQUENCE [LARGE SCALE GENOMIC DNA]</scope>
    <source>
        <strain evidence="1 2">S9.3A</strain>
    </source>
</reference>
<comment type="caution">
    <text evidence="1">The sequence shown here is derived from an EMBL/GenBank/DDBJ whole genome shotgun (WGS) entry which is preliminary data.</text>
</comment>
<accession>A0A502D299</accession>
<dbReference type="SUPFAM" id="SSF52402">
    <property type="entry name" value="Adenine nucleotide alpha hydrolases-like"/>
    <property type="match status" value="1"/>
</dbReference>
<dbReference type="Proteomes" id="UP000317722">
    <property type="component" value="Unassembled WGS sequence"/>
</dbReference>
<dbReference type="AlphaFoldDB" id="A0A502D299"/>
<dbReference type="OrthoDB" id="4863809at2"/>
<protein>
    <submittedName>
        <fullName evidence="1">Universal stress protein</fullName>
    </submittedName>
</protein>
<keyword evidence="2" id="KW-1185">Reference proteome</keyword>
<sequence length="145" mass="15456">MPLYPDHARSRILHKVHVPDVVAGLVHDGLAPLVALAAVREAVRRGSRVRFLQVLPAGLSDEDHAGVEAALFSIAIKALHAQPRVPCTFESVVGTPGTTLVEETRHAALLVVGHNAPESHAKSQVAVAEYCQEHCSCEVLVVTTP</sequence>
<proteinExistence type="predicted"/>
<evidence type="ECO:0000313" key="2">
    <source>
        <dbReference type="Proteomes" id="UP000317722"/>
    </source>
</evidence>
<name>A0A502D299_9MICO</name>
<evidence type="ECO:0000313" key="1">
    <source>
        <dbReference type="EMBL" id="TPG18131.1"/>
    </source>
</evidence>
<organism evidence="1 2">
    <name type="scientific">Pedococcus bigeumensis</name>
    <dbReference type="NCBI Taxonomy" id="433644"/>
    <lineage>
        <taxon>Bacteria</taxon>
        <taxon>Bacillati</taxon>
        <taxon>Actinomycetota</taxon>
        <taxon>Actinomycetes</taxon>
        <taxon>Micrococcales</taxon>
        <taxon>Intrasporangiaceae</taxon>
        <taxon>Pedococcus</taxon>
    </lineage>
</organism>
<dbReference type="EMBL" id="RCZM01000002">
    <property type="protein sequence ID" value="TPG18131.1"/>
    <property type="molecule type" value="Genomic_DNA"/>
</dbReference>